<keyword evidence="2" id="KW-1185">Reference proteome</keyword>
<dbReference type="Proteomes" id="UP000308038">
    <property type="component" value="Unassembled WGS sequence"/>
</dbReference>
<organism evidence="1 2">
    <name type="scientific">Sphingomonas olei</name>
    <dbReference type="NCBI Taxonomy" id="1886787"/>
    <lineage>
        <taxon>Bacteria</taxon>
        <taxon>Pseudomonadati</taxon>
        <taxon>Pseudomonadota</taxon>
        <taxon>Alphaproteobacteria</taxon>
        <taxon>Sphingomonadales</taxon>
        <taxon>Sphingomonadaceae</taxon>
        <taxon>Sphingomonas</taxon>
    </lineage>
</organism>
<protein>
    <submittedName>
        <fullName evidence="1">Uncharacterized protein</fullName>
    </submittedName>
</protein>
<name>A0ABY2QDJ5_9SPHN</name>
<dbReference type="EMBL" id="SSTI01000019">
    <property type="protein sequence ID" value="THG37244.1"/>
    <property type="molecule type" value="Genomic_DNA"/>
</dbReference>
<accession>A0ABY2QDJ5</accession>
<gene>
    <name evidence="1" type="ORF">E5988_16030</name>
</gene>
<evidence type="ECO:0000313" key="1">
    <source>
        <dbReference type="EMBL" id="THG37244.1"/>
    </source>
</evidence>
<sequence length="98" mass="10898">MTPTIVRDPGGREHVIANVEDMNRLVAAVERRRDELAELMLGDDEAVASKAETQSDYIEEVFLPLLQADLARVQSLLDAEAAVERRRAKARAIKERGA</sequence>
<dbReference type="RefSeq" id="WP_136452344.1">
    <property type="nucleotide sequence ID" value="NZ_SSTI01000019.1"/>
</dbReference>
<comment type="caution">
    <text evidence="1">The sequence shown here is derived from an EMBL/GenBank/DDBJ whole genome shotgun (WGS) entry which is preliminary data.</text>
</comment>
<reference evidence="1 2" key="1">
    <citation type="submission" date="2019-04" db="EMBL/GenBank/DDBJ databases">
        <title>Microbes associate with the intestines of laboratory mice.</title>
        <authorList>
            <person name="Navarre W."/>
            <person name="Wong E."/>
            <person name="Huang K.C."/>
            <person name="Tropini C."/>
            <person name="Ng K."/>
            <person name="Yu B."/>
        </authorList>
    </citation>
    <scope>NUCLEOTIDE SEQUENCE [LARGE SCALE GENOMIC DNA]</scope>
    <source>
        <strain evidence="1 2">NM83_B4-11</strain>
    </source>
</reference>
<proteinExistence type="predicted"/>
<evidence type="ECO:0000313" key="2">
    <source>
        <dbReference type="Proteomes" id="UP000308038"/>
    </source>
</evidence>